<evidence type="ECO:0000259" key="2">
    <source>
        <dbReference type="Pfam" id="PF03478"/>
    </source>
</evidence>
<accession>A0A5J9V0J6</accession>
<proteinExistence type="predicted"/>
<dbReference type="Proteomes" id="UP000324897">
    <property type="component" value="Chromosome 1"/>
</dbReference>
<name>A0A5J9V0J6_9POAL</name>
<gene>
    <name evidence="3" type="ORF">EJB05_20365</name>
</gene>
<sequence length="396" mass="44051">MMEKSGREQHSLGTIAEGKHQMVPLSSSSAGGSLLSQLILLRAAIDGDLRLFKEMVLCLDKGQGGAATVAAVSYKGVGALHIAVRMGRTLIMEYLEHELGLDTTGIIDNSGHLSEKLSLKEHIDHIIHEIISQLPQAQEHKSITMQTPILSWEDLQSDMIREIACAFSSAEIPFLLLPPMELTKPYTIWKLRNRNSPACDACERIMLPSLWALYGKFVDSSKLVRHAVLSSDPSFSNCWLILVFLTTDDSSFFSYRYGSHGWTQHMHEECVAEDVVYFVDRFVALTEDGRLALLCVDAADPPVQFVDFEEKLPEGRRYLVVGSSEQELLLVTTSDLDSPQVRLPLHNHHSGISSHEGKESHGSSGNQMQLNSQFAAKAQIQDKKVSETHSEREKVD</sequence>
<dbReference type="Gramene" id="TVU28830">
    <property type="protein sequence ID" value="TVU28830"/>
    <property type="gene ID" value="EJB05_20365"/>
</dbReference>
<feature type="domain" description="KIB1-4 beta-propeller" evidence="2">
    <location>
        <begin position="167"/>
        <end position="337"/>
    </location>
</feature>
<evidence type="ECO:0000256" key="1">
    <source>
        <dbReference type="SAM" id="MobiDB-lite"/>
    </source>
</evidence>
<dbReference type="Pfam" id="PF03478">
    <property type="entry name" value="Beta-prop_KIB1-4"/>
    <property type="match status" value="1"/>
</dbReference>
<dbReference type="AlphaFoldDB" id="A0A5J9V0J6"/>
<comment type="caution">
    <text evidence="3">The sequence shown here is derived from an EMBL/GenBank/DDBJ whole genome shotgun (WGS) entry which is preliminary data.</text>
</comment>
<reference evidence="3 4" key="1">
    <citation type="journal article" date="2019" name="Sci. Rep.">
        <title>A high-quality genome of Eragrostis curvula grass provides insights into Poaceae evolution and supports new strategies to enhance forage quality.</title>
        <authorList>
            <person name="Carballo J."/>
            <person name="Santos B.A.C.M."/>
            <person name="Zappacosta D."/>
            <person name="Garbus I."/>
            <person name="Selva J.P."/>
            <person name="Gallo C.A."/>
            <person name="Diaz A."/>
            <person name="Albertini E."/>
            <person name="Caccamo M."/>
            <person name="Echenique V."/>
        </authorList>
    </citation>
    <scope>NUCLEOTIDE SEQUENCE [LARGE SCALE GENOMIC DNA]</scope>
    <source>
        <strain evidence="4">cv. Victoria</strain>
        <tissue evidence="3">Leaf</tissue>
    </source>
</reference>
<evidence type="ECO:0000313" key="4">
    <source>
        <dbReference type="Proteomes" id="UP000324897"/>
    </source>
</evidence>
<keyword evidence="4" id="KW-1185">Reference proteome</keyword>
<evidence type="ECO:0000313" key="3">
    <source>
        <dbReference type="EMBL" id="TVU28830.1"/>
    </source>
</evidence>
<feature type="compositionally biased region" description="Basic and acidic residues" evidence="1">
    <location>
        <begin position="380"/>
        <end position="396"/>
    </location>
</feature>
<protein>
    <recommendedName>
        <fullName evidence="2">KIB1-4 beta-propeller domain-containing protein</fullName>
    </recommendedName>
</protein>
<dbReference type="InterPro" id="IPR005174">
    <property type="entry name" value="KIB1-4_b-propeller"/>
</dbReference>
<feature type="region of interest" description="Disordered" evidence="1">
    <location>
        <begin position="340"/>
        <end position="396"/>
    </location>
</feature>
<organism evidence="3 4">
    <name type="scientific">Eragrostis curvula</name>
    <name type="common">weeping love grass</name>
    <dbReference type="NCBI Taxonomy" id="38414"/>
    <lineage>
        <taxon>Eukaryota</taxon>
        <taxon>Viridiplantae</taxon>
        <taxon>Streptophyta</taxon>
        <taxon>Embryophyta</taxon>
        <taxon>Tracheophyta</taxon>
        <taxon>Spermatophyta</taxon>
        <taxon>Magnoliopsida</taxon>
        <taxon>Liliopsida</taxon>
        <taxon>Poales</taxon>
        <taxon>Poaceae</taxon>
        <taxon>PACMAD clade</taxon>
        <taxon>Chloridoideae</taxon>
        <taxon>Eragrostideae</taxon>
        <taxon>Eragrostidinae</taxon>
        <taxon>Eragrostis</taxon>
    </lineage>
</organism>
<dbReference type="EMBL" id="RWGY01000011">
    <property type="protein sequence ID" value="TVU28830.1"/>
    <property type="molecule type" value="Genomic_DNA"/>
</dbReference>